<gene>
    <name evidence="2" type="ORF">ATANTOWER_023536</name>
</gene>
<feature type="non-terminal residue" evidence="2">
    <location>
        <position position="80"/>
    </location>
</feature>
<sequence length="80" mass="8261">MLRTAPSLRPVAPSLGPVAPSQGPVAPSQGPVAPSQGPPLTSQFRFGQSFMMDTLKNIILWSIFCLTSGSAEPAPTVGPD</sequence>
<comment type="caution">
    <text evidence="2">The sequence shown here is derived from an EMBL/GenBank/DDBJ whole genome shotgun (WGS) entry which is preliminary data.</text>
</comment>
<name>A0ABU7BS19_9TELE</name>
<feature type="region of interest" description="Disordered" evidence="1">
    <location>
        <begin position="1"/>
        <end position="40"/>
    </location>
</feature>
<organism evidence="2 3">
    <name type="scientific">Ataeniobius toweri</name>
    <dbReference type="NCBI Taxonomy" id="208326"/>
    <lineage>
        <taxon>Eukaryota</taxon>
        <taxon>Metazoa</taxon>
        <taxon>Chordata</taxon>
        <taxon>Craniata</taxon>
        <taxon>Vertebrata</taxon>
        <taxon>Euteleostomi</taxon>
        <taxon>Actinopterygii</taxon>
        <taxon>Neopterygii</taxon>
        <taxon>Teleostei</taxon>
        <taxon>Neoteleostei</taxon>
        <taxon>Acanthomorphata</taxon>
        <taxon>Ovalentaria</taxon>
        <taxon>Atherinomorphae</taxon>
        <taxon>Cyprinodontiformes</taxon>
        <taxon>Goodeidae</taxon>
        <taxon>Ataeniobius</taxon>
    </lineage>
</organism>
<protein>
    <submittedName>
        <fullName evidence="2">Uncharacterized protein</fullName>
    </submittedName>
</protein>
<keyword evidence="3" id="KW-1185">Reference proteome</keyword>
<reference evidence="2 3" key="1">
    <citation type="submission" date="2021-07" db="EMBL/GenBank/DDBJ databases">
        <authorList>
            <person name="Palmer J.M."/>
        </authorList>
    </citation>
    <scope>NUCLEOTIDE SEQUENCE [LARGE SCALE GENOMIC DNA]</scope>
    <source>
        <strain evidence="2 3">AT_MEX2019</strain>
        <tissue evidence="2">Muscle</tissue>
    </source>
</reference>
<dbReference type="Proteomes" id="UP001345963">
    <property type="component" value="Unassembled WGS sequence"/>
</dbReference>
<evidence type="ECO:0000313" key="2">
    <source>
        <dbReference type="EMBL" id="MED6253163.1"/>
    </source>
</evidence>
<dbReference type="EMBL" id="JAHUTI010064247">
    <property type="protein sequence ID" value="MED6253163.1"/>
    <property type="molecule type" value="Genomic_DNA"/>
</dbReference>
<evidence type="ECO:0000313" key="3">
    <source>
        <dbReference type="Proteomes" id="UP001345963"/>
    </source>
</evidence>
<accession>A0ABU7BS19</accession>
<evidence type="ECO:0000256" key="1">
    <source>
        <dbReference type="SAM" id="MobiDB-lite"/>
    </source>
</evidence>
<proteinExistence type="predicted"/>